<name>A0A7W8CZ71_9FIRM</name>
<evidence type="ECO:0000313" key="9">
    <source>
        <dbReference type="Proteomes" id="UP000539953"/>
    </source>
</evidence>
<evidence type="ECO:0000256" key="2">
    <source>
        <dbReference type="ARBA" id="ARBA00022448"/>
    </source>
</evidence>
<dbReference type="EMBL" id="JACHHK010000003">
    <property type="protein sequence ID" value="MBB5183108.1"/>
    <property type="molecule type" value="Genomic_DNA"/>
</dbReference>
<dbReference type="GO" id="GO:0009401">
    <property type="term" value="P:phosphoenolpyruvate-dependent sugar phosphotransferase system"/>
    <property type="evidence" value="ECO:0007669"/>
    <property type="project" value="UniProtKB-KW"/>
</dbReference>
<dbReference type="InterPro" id="IPR011055">
    <property type="entry name" value="Dup_hybrid_motif"/>
</dbReference>
<gene>
    <name evidence="8" type="ORF">HNQ47_001128</name>
</gene>
<dbReference type="Proteomes" id="UP000539953">
    <property type="component" value="Unassembled WGS sequence"/>
</dbReference>
<comment type="caution">
    <text evidence="8">The sequence shown here is derived from an EMBL/GenBank/DDBJ whole genome shotgun (WGS) entry which is preliminary data.</text>
</comment>
<keyword evidence="2" id="KW-0813">Transport</keyword>
<feature type="domain" description="PTS EIIA type-1" evidence="7">
    <location>
        <begin position="31"/>
        <end position="134"/>
    </location>
</feature>
<evidence type="ECO:0000256" key="6">
    <source>
        <dbReference type="ARBA" id="ARBA00022777"/>
    </source>
</evidence>
<sequence length="160" mass="17919">MFDWLHRKEPHSVLLYSPCKGNCIDVTDVQDEVIAAKNLGDGVAIVPYEQQVCAPCAGTIILLYPTCHAFCIRTEEDLEILVHVGIDTVELQGRGMTAHVKVGDTVKAGDVIVSFDTSKMDKIYNMTISILLWKEKRFHFEKPMLNQQVTRDDVVLKGSV</sequence>
<comment type="subcellular location">
    <subcellularLocation>
        <location evidence="1">Cytoplasm</location>
    </subcellularLocation>
</comment>
<dbReference type="AlphaFoldDB" id="A0A7W8CZ71"/>
<dbReference type="InterPro" id="IPR050890">
    <property type="entry name" value="PTS_EIIA_component"/>
</dbReference>
<dbReference type="Gene3D" id="2.70.70.10">
    <property type="entry name" value="Glucose Permease (Domain IIA)"/>
    <property type="match status" value="1"/>
</dbReference>
<accession>A0A7W8CZ71</accession>
<dbReference type="SUPFAM" id="SSF51261">
    <property type="entry name" value="Duplicated hybrid motif"/>
    <property type="match status" value="1"/>
</dbReference>
<evidence type="ECO:0000256" key="3">
    <source>
        <dbReference type="ARBA" id="ARBA00022597"/>
    </source>
</evidence>
<keyword evidence="6" id="KW-0418">Kinase</keyword>
<keyword evidence="5" id="KW-0598">Phosphotransferase system</keyword>
<keyword evidence="3" id="KW-0762">Sugar transport</keyword>
<dbReference type="InterPro" id="IPR001127">
    <property type="entry name" value="PTS_EIIA_1_perm"/>
</dbReference>
<dbReference type="PANTHER" id="PTHR45008">
    <property type="entry name" value="PTS SYSTEM GLUCOSE-SPECIFIC EIIA COMPONENT"/>
    <property type="match status" value="1"/>
</dbReference>
<keyword evidence="4 8" id="KW-0808">Transferase</keyword>
<dbReference type="NCBIfam" id="TIGR00830">
    <property type="entry name" value="PTBA"/>
    <property type="match status" value="1"/>
</dbReference>
<protein>
    <submittedName>
        <fullName evidence="8">Glucose-specific phosphotransferase system IIA component</fullName>
    </submittedName>
</protein>
<dbReference type="GO" id="GO:0016301">
    <property type="term" value="F:kinase activity"/>
    <property type="evidence" value="ECO:0007669"/>
    <property type="project" value="UniProtKB-KW"/>
</dbReference>
<dbReference type="GO" id="GO:0005737">
    <property type="term" value="C:cytoplasm"/>
    <property type="evidence" value="ECO:0007669"/>
    <property type="project" value="UniProtKB-SubCell"/>
</dbReference>
<evidence type="ECO:0000313" key="8">
    <source>
        <dbReference type="EMBL" id="MBB5183108.1"/>
    </source>
</evidence>
<evidence type="ECO:0000259" key="7">
    <source>
        <dbReference type="PROSITE" id="PS51093"/>
    </source>
</evidence>
<proteinExistence type="predicted"/>
<dbReference type="RefSeq" id="WP_183328389.1">
    <property type="nucleotide sequence ID" value="NZ_JACHHK010000003.1"/>
</dbReference>
<reference evidence="8 9" key="1">
    <citation type="submission" date="2020-08" db="EMBL/GenBank/DDBJ databases">
        <title>Genomic Encyclopedia of Type Strains, Phase IV (KMG-IV): sequencing the most valuable type-strain genomes for metagenomic binning, comparative biology and taxonomic classification.</title>
        <authorList>
            <person name="Goeker M."/>
        </authorList>
    </citation>
    <scope>NUCLEOTIDE SEQUENCE [LARGE SCALE GENOMIC DNA]</scope>
    <source>
        <strain evidence="8 9">DSM 25799</strain>
    </source>
</reference>
<dbReference type="PANTHER" id="PTHR45008:SF1">
    <property type="entry name" value="PTS SYSTEM GLUCOSE-SPECIFIC EIIA COMPONENT"/>
    <property type="match status" value="1"/>
</dbReference>
<evidence type="ECO:0000256" key="4">
    <source>
        <dbReference type="ARBA" id="ARBA00022679"/>
    </source>
</evidence>
<evidence type="ECO:0000256" key="5">
    <source>
        <dbReference type="ARBA" id="ARBA00022683"/>
    </source>
</evidence>
<dbReference type="PROSITE" id="PS51093">
    <property type="entry name" value="PTS_EIIA_TYPE_1"/>
    <property type="match status" value="1"/>
</dbReference>
<evidence type="ECO:0000256" key="1">
    <source>
        <dbReference type="ARBA" id="ARBA00004496"/>
    </source>
</evidence>
<keyword evidence="9" id="KW-1185">Reference proteome</keyword>
<organism evidence="8 9">
    <name type="scientific">Catenisphaera adipataccumulans</name>
    <dbReference type="NCBI Taxonomy" id="700500"/>
    <lineage>
        <taxon>Bacteria</taxon>
        <taxon>Bacillati</taxon>
        <taxon>Bacillota</taxon>
        <taxon>Erysipelotrichia</taxon>
        <taxon>Erysipelotrichales</taxon>
        <taxon>Erysipelotrichaceae</taxon>
        <taxon>Catenisphaera</taxon>
    </lineage>
</organism>
<dbReference type="Pfam" id="PF00358">
    <property type="entry name" value="PTS_EIIA_1"/>
    <property type="match status" value="1"/>
</dbReference>